<sequence>MSWLLEYHGHLSHIRSRTGPLAAHEIKMAKGDVIRVVQRQVYPGEVERLSGNRASGTVNTTEQLQRLCPVLNDSTLCMGGRLNYYSYAQELKHPAILSSKHPVVDLIVRHFHALEGHCCPAHVLGTICKYYWIVHGGSVVKRIIGKCISFRKQNAVPCDQQMAPLPAARVEAGWFPFKQLGVDYFGSISVKRGQGTYKRYGCLFTCL</sequence>
<name>A0A5J4N2K9_9TREM</name>
<dbReference type="AlphaFoldDB" id="A0A5J4N2K9"/>
<dbReference type="EMBL" id="QNGE01023041">
    <property type="protein sequence ID" value="KAA3669833.1"/>
    <property type="molecule type" value="Genomic_DNA"/>
</dbReference>
<evidence type="ECO:0000313" key="2">
    <source>
        <dbReference type="Proteomes" id="UP000324629"/>
    </source>
</evidence>
<evidence type="ECO:0008006" key="3">
    <source>
        <dbReference type="Google" id="ProtNLM"/>
    </source>
</evidence>
<accession>A0A5J4N2K9</accession>
<gene>
    <name evidence="1" type="ORF">DEA37_0006641</name>
</gene>
<protein>
    <recommendedName>
        <fullName evidence="3">Integrase zinc-binding domain-containing protein</fullName>
    </recommendedName>
</protein>
<dbReference type="Proteomes" id="UP000324629">
    <property type="component" value="Unassembled WGS sequence"/>
</dbReference>
<proteinExistence type="predicted"/>
<dbReference type="PANTHER" id="PTHR47331">
    <property type="entry name" value="PHD-TYPE DOMAIN-CONTAINING PROTEIN"/>
    <property type="match status" value="1"/>
</dbReference>
<evidence type="ECO:0000313" key="1">
    <source>
        <dbReference type="EMBL" id="KAA3669833.1"/>
    </source>
</evidence>
<comment type="caution">
    <text evidence="1">The sequence shown here is derived from an EMBL/GenBank/DDBJ whole genome shotgun (WGS) entry which is preliminary data.</text>
</comment>
<reference evidence="1 2" key="1">
    <citation type="journal article" date="2019" name="Gigascience">
        <title>Whole-genome sequence of the oriental lung fluke Paragonimus westermani.</title>
        <authorList>
            <person name="Oey H."/>
            <person name="Zakrzewski M."/>
            <person name="Narain K."/>
            <person name="Devi K.R."/>
            <person name="Agatsuma T."/>
            <person name="Nawaratna S."/>
            <person name="Gobert G.N."/>
            <person name="Jones M.K."/>
            <person name="Ragan M.A."/>
            <person name="McManus D.P."/>
            <person name="Krause L."/>
        </authorList>
    </citation>
    <scope>NUCLEOTIDE SEQUENCE [LARGE SCALE GENOMIC DNA]</scope>
    <source>
        <strain evidence="1 2">IND2009</strain>
    </source>
</reference>
<keyword evidence="2" id="KW-1185">Reference proteome</keyword>
<organism evidence="1 2">
    <name type="scientific">Paragonimus westermani</name>
    <dbReference type="NCBI Taxonomy" id="34504"/>
    <lineage>
        <taxon>Eukaryota</taxon>
        <taxon>Metazoa</taxon>
        <taxon>Spiralia</taxon>
        <taxon>Lophotrochozoa</taxon>
        <taxon>Platyhelminthes</taxon>
        <taxon>Trematoda</taxon>
        <taxon>Digenea</taxon>
        <taxon>Plagiorchiida</taxon>
        <taxon>Troglotremata</taxon>
        <taxon>Troglotrematidae</taxon>
        <taxon>Paragonimus</taxon>
    </lineage>
</organism>